<dbReference type="Gene3D" id="1.25.40.10">
    <property type="entry name" value="Tetratricopeptide repeat domain"/>
    <property type="match status" value="2"/>
</dbReference>
<keyword evidence="2" id="KW-0902">Two-component regulatory system</keyword>
<dbReference type="EMBL" id="FNTD01000004">
    <property type="protein sequence ID" value="SEE23637.1"/>
    <property type="molecule type" value="Genomic_DNA"/>
</dbReference>
<dbReference type="Gene3D" id="1.10.10.10">
    <property type="entry name" value="Winged helix-like DNA-binding domain superfamily/Winged helix DNA-binding domain"/>
    <property type="match status" value="1"/>
</dbReference>
<dbReference type="GO" id="GO:0006355">
    <property type="term" value="P:regulation of DNA-templated transcription"/>
    <property type="evidence" value="ECO:0007669"/>
    <property type="project" value="InterPro"/>
</dbReference>
<dbReference type="CDD" id="cd15831">
    <property type="entry name" value="BTAD"/>
    <property type="match status" value="1"/>
</dbReference>
<dbReference type="SUPFAM" id="SSF46894">
    <property type="entry name" value="C-terminal effector domain of the bipartite response regulators"/>
    <property type="match status" value="1"/>
</dbReference>
<dbReference type="GO" id="GO:0000160">
    <property type="term" value="P:phosphorelay signal transduction system"/>
    <property type="evidence" value="ECO:0007669"/>
    <property type="project" value="UniProtKB-KW"/>
</dbReference>
<dbReference type="GO" id="GO:0003677">
    <property type="term" value="F:DNA binding"/>
    <property type="evidence" value="ECO:0007669"/>
    <property type="project" value="UniProtKB-UniRule"/>
</dbReference>
<dbReference type="SUPFAM" id="SSF52540">
    <property type="entry name" value="P-loop containing nucleoside triphosphate hydrolases"/>
    <property type="match status" value="1"/>
</dbReference>
<evidence type="ECO:0000313" key="9">
    <source>
        <dbReference type="Proteomes" id="UP000182375"/>
    </source>
</evidence>
<keyword evidence="5" id="KW-0804">Transcription</keyword>
<dbReference type="SMART" id="SM01043">
    <property type="entry name" value="BTAD"/>
    <property type="match status" value="1"/>
</dbReference>
<evidence type="ECO:0000256" key="1">
    <source>
        <dbReference type="ARBA" id="ARBA00005820"/>
    </source>
</evidence>
<dbReference type="PRINTS" id="PR00364">
    <property type="entry name" value="DISEASERSIST"/>
</dbReference>
<dbReference type="Pfam" id="PF13424">
    <property type="entry name" value="TPR_12"/>
    <property type="match status" value="2"/>
</dbReference>
<dbReference type="InterPro" id="IPR011990">
    <property type="entry name" value="TPR-like_helical_dom_sf"/>
</dbReference>
<dbReference type="InterPro" id="IPR036388">
    <property type="entry name" value="WH-like_DNA-bd_sf"/>
</dbReference>
<proteinExistence type="inferred from homology"/>
<dbReference type="InterPro" id="IPR005158">
    <property type="entry name" value="BTAD"/>
</dbReference>
<evidence type="ECO:0000256" key="3">
    <source>
        <dbReference type="ARBA" id="ARBA00023015"/>
    </source>
</evidence>
<dbReference type="PANTHER" id="PTHR35807:SF1">
    <property type="entry name" value="TRANSCRIPTIONAL REGULATOR REDD"/>
    <property type="match status" value="1"/>
</dbReference>
<dbReference type="GO" id="GO:0043531">
    <property type="term" value="F:ADP binding"/>
    <property type="evidence" value="ECO:0007669"/>
    <property type="project" value="InterPro"/>
</dbReference>
<dbReference type="RefSeq" id="WP_079172550.1">
    <property type="nucleotide sequence ID" value="NZ_FNTD01000004.1"/>
</dbReference>
<comment type="similarity">
    <text evidence="1">Belongs to the AfsR/DnrI/RedD regulatory family.</text>
</comment>
<dbReference type="SMART" id="SM00862">
    <property type="entry name" value="Trans_reg_C"/>
    <property type="match status" value="1"/>
</dbReference>
<dbReference type="AlphaFoldDB" id="A0A1H5H6M3"/>
<keyword evidence="3" id="KW-0805">Transcription regulation</keyword>
<evidence type="ECO:0000256" key="2">
    <source>
        <dbReference type="ARBA" id="ARBA00023012"/>
    </source>
</evidence>
<dbReference type="PROSITE" id="PS51755">
    <property type="entry name" value="OMPR_PHOB"/>
    <property type="match status" value="1"/>
</dbReference>
<dbReference type="Pfam" id="PF00486">
    <property type="entry name" value="Trans_reg_C"/>
    <property type="match status" value="1"/>
</dbReference>
<dbReference type="SUPFAM" id="SSF48452">
    <property type="entry name" value="TPR-like"/>
    <property type="match status" value="3"/>
</dbReference>
<dbReference type="SMART" id="SM00028">
    <property type="entry name" value="TPR"/>
    <property type="match status" value="4"/>
</dbReference>
<dbReference type="PANTHER" id="PTHR35807">
    <property type="entry name" value="TRANSCRIPTIONAL REGULATOR REDD-RELATED"/>
    <property type="match status" value="1"/>
</dbReference>
<dbReference type="Proteomes" id="UP000182375">
    <property type="component" value="Unassembled WGS sequence"/>
</dbReference>
<evidence type="ECO:0000259" key="7">
    <source>
        <dbReference type="PROSITE" id="PS51755"/>
    </source>
</evidence>
<dbReference type="GeneID" id="95516365"/>
<dbReference type="InterPro" id="IPR016032">
    <property type="entry name" value="Sig_transdc_resp-reg_C-effctor"/>
</dbReference>
<gene>
    <name evidence="8" type="ORF">SAMN04490357_7378</name>
</gene>
<dbReference type="InterPro" id="IPR027417">
    <property type="entry name" value="P-loop_NTPase"/>
</dbReference>
<name>A0A1H5H6M3_9ACTN</name>
<dbReference type="InterPro" id="IPR001867">
    <property type="entry name" value="OmpR/PhoB-type_DNA-bd"/>
</dbReference>
<dbReference type="InterPro" id="IPR051677">
    <property type="entry name" value="AfsR-DnrI-RedD_regulator"/>
</dbReference>
<evidence type="ECO:0000256" key="4">
    <source>
        <dbReference type="ARBA" id="ARBA00023125"/>
    </source>
</evidence>
<evidence type="ECO:0000256" key="5">
    <source>
        <dbReference type="ARBA" id="ARBA00023163"/>
    </source>
</evidence>
<feature type="DNA-binding region" description="OmpR/PhoB-type" evidence="6">
    <location>
        <begin position="1"/>
        <end position="92"/>
    </location>
</feature>
<keyword evidence="4 6" id="KW-0238">DNA-binding</keyword>
<organism evidence="8 9">
    <name type="scientific">Streptomyces misionensis</name>
    <dbReference type="NCBI Taxonomy" id="67331"/>
    <lineage>
        <taxon>Bacteria</taxon>
        <taxon>Bacillati</taxon>
        <taxon>Actinomycetota</taxon>
        <taxon>Actinomycetes</taxon>
        <taxon>Kitasatosporales</taxon>
        <taxon>Streptomycetaceae</taxon>
        <taxon>Streptomyces</taxon>
    </lineage>
</organism>
<dbReference type="Pfam" id="PF03704">
    <property type="entry name" value="BTAD"/>
    <property type="match status" value="1"/>
</dbReference>
<dbReference type="Gene3D" id="3.40.50.300">
    <property type="entry name" value="P-loop containing nucleotide triphosphate hydrolases"/>
    <property type="match status" value="1"/>
</dbReference>
<sequence>MEFRVLGRVEVVIDGRARHVGHARQQCVLAALLVDVGRRVSVDQLIDRVWGEHPPQRARDALYSYLSRLRRVLAPAGGAGIERCDEGYLLRAPQDTVDLHRFRRLLERARAVDDAVAADDLYGAALGLWRGEPFGSADSPWIHRLRHSLDQERLAAESDRGDHALRCGRHTRLLAELPARIEEHPLDERLVGQLMLALCRAGRAAEALDHYRRLRHRLAEELGVDPGERLQRLHQDILTGDPALNGGSEPADRGVAGALPRQLPPTVLHLAGREPELALLDAGLRILDDGPGTALIISVSGVAGVGKTTLAVHWARRVADRFPDGQLYLDLRGFGPDEAPVAPAEAVRRLLEAVGVRPERIPADTQGRVTLLRSVTDGRRMLLVLDNARSADQVEPLLPGSPSCLVLVTSRRRLTGLVARHQAQHLSLDTLTPAAARELVAARLGAERAAAEPDAVTELAEHCGRLPLALSIAAARAGTLPGLPIGTLVEELRDERHRLTALATGDSEDTDLTSVFGWSYDALSPGAARLFRLLAAHPGPEFTLPAAAAASRLTPVDARARLAELVDAHLVRPGTAGRFLLHDLLRAYARARLATDETDEDADGAAHRIFDHYLHTALAADRLLDEHRDAVAVPAPTAGARPQPMATHDQAEQWFSAEHAVLLTAVQQAARTGFPGHAWRLAWAIGTHLHRRGAWQEWVETQRTALAAASDCGDRAGIAHARHGLGVACAWAGRPEEAHTHLVTGLREYGELADERGQAHTHRTLAWLAQRQGRPAEALEHAEETLRHYTAAGFVPGQASALNVIGWCETLLGRHPQALSACRRALDLFEQTGNRTGQAYCWDSLAHAYRGLDRNAEAIDCFQQALALFRALGDRYNQATTLTGLGDGHAARGEHAEARACHRQALGILRELGHPEADDLQRRMTETAPA</sequence>
<reference evidence="8 9" key="1">
    <citation type="submission" date="2016-10" db="EMBL/GenBank/DDBJ databases">
        <authorList>
            <person name="de Groot N.N."/>
        </authorList>
    </citation>
    <scope>NUCLEOTIDE SEQUENCE [LARGE SCALE GENOMIC DNA]</scope>
    <source>
        <strain evidence="8 9">DSM 40306</strain>
    </source>
</reference>
<evidence type="ECO:0000256" key="6">
    <source>
        <dbReference type="PROSITE-ProRule" id="PRU01091"/>
    </source>
</evidence>
<evidence type="ECO:0000313" key="8">
    <source>
        <dbReference type="EMBL" id="SEE23637.1"/>
    </source>
</evidence>
<dbReference type="InterPro" id="IPR019734">
    <property type="entry name" value="TPR_rpt"/>
</dbReference>
<accession>A0A1H5H6M3</accession>
<feature type="domain" description="OmpR/PhoB-type" evidence="7">
    <location>
        <begin position="1"/>
        <end position="92"/>
    </location>
</feature>
<dbReference type="STRING" id="67331.SAMN04490357_7378"/>
<protein>
    <submittedName>
        <fullName evidence="8">DNA-binding transcriptional activator of the SARP family</fullName>
    </submittedName>
</protein>